<organism evidence="1 2">
    <name type="scientific">Lepagella muris</name>
    <dbReference type="NCBI Taxonomy" id="3032870"/>
    <lineage>
        <taxon>Bacteria</taxon>
        <taxon>Pseudomonadati</taxon>
        <taxon>Bacteroidota</taxon>
        <taxon>Bacteroidia</taxon>
        <taxon>Bacteroidales</taxon>
        <taxon>Muribaculaceae</taxon>
        <taxon>Lepagella</taxon>
    </lineage>
</organism>
<reference evidence="1" key="1">
    <citation type="submission" date="2019-04" db="EMBL/GenBank/DDBJ databases">
        <title>Microbes associate with the intestines of laboratory mice.</title>
        <authorList>
            <person name="Navarre W."/>
            <person name="Wong E."/>
            <person name="Huang K."/>
            <person name="Tropini C."/>
            <person name="Ng K."/>
            <person name="Yu B."/>
        </authorList>
    </citation>
    <scope>NUCLEOTIDE SEQUENCE</scope>
    <source>
        <strain evidence="1">NM04_E33</strain>
    </source>
</reference>
<dbReference type="Proteomes" id="UP000306319">
    <property type="component" value="Unassembled WGS sequence"/>
</dbReference>
<evidence type="ECO:0000313" key="2">
    <source>
        <dbReference type="Proteomes" id="UP000306319"/>
    </source>
</evidence>
<dbReference type="EMBL" id="SRYB01000001">
    <property type="protein sequence ID" value="TGY80927.1"/>
    <property type="molecule type" value="Genomic_DNA"/>
</dbReference>
<sequence>MANWKRLHNANDVVGLNILLRENYPTGQNVSHYVGIVDKCADDRYIIMTSNGKVEFYPDDYTYHYIRIDEIMF</sequence>
<keyword evidence="2" id="KW-1185">Reference proteome</keyword>
<proteinExistence type="predicted"/>
<name>A0AC61RKT7_9BACT</name>
<evidence type="ECO:0000313" key="1">
    <source>
        <dbReference type="EMBL" id="TGY80927.1"/>
    </source>
</evidence>
<protein>
    <submittedName>
        <fullName evidence="1">Uncharacterized protein</fullName>
    </submittedName>
</protein>
<accession>A0AC61RKT7</accession>
<gene>
    <name evidence="1" type="ORF">E5331_00680</name>
</gene>
<comment type="caution">
    <text evidence="1">The sequence shown here is derived from an EMBL/GenBank/DDBJ whole genome shotgun (WGS) entry which is preliminary data.</text>
</comment>